<accession>A0A1B8P344</accession>
<comment type="caution">
    <text evidence="4">The sequence shown here is derived from an EMBL/GenBank/DDBJ whole genome shotgun (WGS) entry which is preliminary data.</text>
</comment>
<evidence type="ECO:0000313" key="4">
    <source>
        <dbReference type="EMBL" id="OBX36648.1"/>
    </source>
</evidence>
<dbReference type="Pfam" id="PF02563">
    <property type="entry name" value="Poly_export"/>
    <property type="match status" value="1"/>
</dbReference>
<name>A0A1B8P344_HALEL</name>
<evidence type="ECO:0000256" key="2">
    <source>
        <dbReference type="SAM" id="SignalP"/>
    </source>
</evidence>
<sequence>MINRDTSTLSALLVTGLLLLPGSANAQSFLQSSMGLSEQEQSQSRQSQSASAQAQSGGQSSNVDASPRANWQSTNYGPVVKPNNYGMEAKPPKAEMDKLEPFGANLFEGGFRGTMADGLNASYKIKPGDQVTLRAWGAVELDQTIPVDAQGNVYIPSIGPVQVQG</sequence>
<protein>
    <submittedName>
        <fullName evidence="4">Polysialic acid transport protein KpsD</fullName>
    </submittedName>
</protein>
<dbReference type="InterPro" id="IPR003715">
    <property type="entry name" value="Poly_export_N"/>
</dbReference>
<dbReference type="EMBL" id="MAJD01000001">
    <property type="protein sequence ID" value="OBX36648.1"/>
    <property type="molecule type" value="Genomic_DNA"/>
</dbReference>
<dbReference type="AlphaFoldDB" id="A0A1B8P344"/>
<dbReference type="Proteomes" id="UP000092504">
    <property type="component" value="Unassembled WGS sequence"/>
</dbReference>
<evidence type="ECO:0000259" key="3">
    <source>
        <dbReference type="Pfam" id="PF02563"/>
    </source>
</evidence>
<feature type="compositionally biased region" description="Low complexity" evidence="1">
    <location>
        <begin position="37"/>
        <end position="61"/>
    </location>
</feature>
<organism evidence="4 5">
    <name type="scientific">Halomonas elongata</name>
    <dbReference type="NCBI Taxonomy" id="2746"/>
    <lineage>
        <taxon>Bacteria</taxon>
        <taxon>Pseudomonadati</taxon>
        <taxon>Pseudomonadota</taxon>
        <taxon>Gammaproteobacteria</taxon>
        <taxon>Oceanospirillales</taxon>
        <taxon>Halomonadaceae</taxon>
        <taxon>Halomonas</taxon>
    </lineage>
</organism>
<reference evidence="4 5" key="1">
    <citation type="submission" date="2016-06" db="EMBL/GenBank/DDBJ databases">
        <title>Genome sequence of halotolerant plant growth promoting strain of Halomonas elongata HEK1 isolated from salterns of Rann of Kutch, Gujarat, India.</title>
        <authorList>
            <person name="Gaba S."/>
            <person name="Singh R.N."/>
            <person name="Abrol S."/>
            <person name="Kaushik R."/>
            <person name="Saxena A.K."/>
        </authorList>
    </citation>
    <scope>NUCLEOTIDE SEQUENCE [LARGE SCALE GENOMIC DNA]</scope>
    <source>
        <strain evidence="4 5">HEK1</strain>
    </source>
</reference>
<dbReference type="PATRIC" id="fig|2746.7.peg.1024"/>
<gene>
    <name evidence="4" type="primary">kpsD_2</name>
    <name evidence="4" type="ORF">A8U91_00991</name>
</gene>
<feature type="chain" id="PRO_5008611275" evidence="2">
    <location>
        <begin position="27"/>
        <end position="165"/>
    </location>
</feature>
<feature type="signal peptide" evidence="2">
    <location>
        <begin position="1"/>
        <end position="26"/>
    </location>
</feature>
<evidence type="ECO:0000313" key="5">
    <source>
        <dbReference type="Proteomes" id="UP000092504"/>
    </source>
</evidence>
<feature type="region of interest" description="Disordered" evidence="1">
    <location>
        <begin position="31"/>
        <end position="91"/>
    </location>
</feature>
<feature type="domain" description="Polysaccharide export protein N-terminal" evidence="3">
    <location>
        <begin position="120"/>
        <end position="165"/>
    </location>
</feature>
<keyword evidence="2" id="KW-0732">Signal</keyword>
<evidence type="ECO:0000256" key="1">
    <source>
        <dbReference type="SAM" id="MobiDB-lite"/>
    </source>
</evidence>
<proteinExistence type="predicted"/>